<evidence type="ECO:0000313" key="1">
    <source>
        <dbReference type="EMBL" id="CAL4138969.1"/>
    </source>
</evidence>
<sequence>MLVCVCDRSAGLVYGVAWRCMVSYSDDVSQEGYTKVSPYPANTLIMIACRVVRSGDLLLNFQATWWCVAVVWSHQRIVRPVDHAAPKMLGLYKSEVVSTFLYGAPCRSESNQLCCPGLAFDRVTSHRPW</sequence>
<dbReference type="EMBL" id="CAXKWB010031015">
    <property type="protein sequence ID" value="CAL4138969.1"/>
    <property type="molecule type" value="Genomic_DNA"/>
</dbReference>
<evidence type="ECO:0000313" key="2">
    <source>
        <dbReference type="Proteomes" id="UP001497623"/>
    </source>
</evidence>
<name>A0AAV2RV31_MEGNR</name>
<reference evidence="1 2" key="1">
    <citation type="submission" date="2024-05" db="EMBL/GenBank/DDBJ databases">
        <authorList>
            <person name="Wallberg A."/>
        </authorList>
    </citation>
    <scope>NUCLEOTIDE SEQUENCE [LARGE SCALE GENOMIC DNA]</scope>
</reference>
<proteinExistence type="predicted"/>
<organism evidence="1 2">
    <name type="scientific">Meganyctiphanes norvegica</name>
    <name type="common">Northern krill</name>
    <name type="synonym">Thysanopoda norvegica</name>
    <dbReference type="NCBI Taxonomy" id="48144"/>
    <lineage>
        <taxon>Eukaryota</taxon>
        <taxon>Metazoa</taxon>
        <taxon>Ecdysozoa</taxon>
        <taxon>Arthropoda</taxon>
        <taxon>Crustacea</taxon>
        <taxon>Multicrustacea</taxon>
        <taxon>Malacostraca</taxon>
        <taxon>Eumalacostraca</taxon>
        <taxon>Eucarida</taxon>
        <taxon>Euphausiacea</taxon>
        <taxon>Euphausiidae</taxon>
        <taxon>Meganyctiphanes</taxon>
    </lineage>
</organism>
<dbReference type="Proteomes" id="UP001497623">
    <property type="component" value="Unassembled WGS sequence"/>
</dbReference>
<protein>
    <submittedName>
        <fullName evidence="1">Uncharacterized protein</fullName>
    </submittedName>
</protein>
<keyword evidence="2" id="KW-1185">Reference proteome</keyword>
<accession>A0AAV2RV31</accession>
<dbReference type="AlphaFoldDB" id="A0AAV2RV31"/>
<gene>
    <name evidence="1" type="ORF">MNOR_LOCUS28303</name>
</gene>
<comment type="caution">
    <text evidence="1">The sequence shown here is derived from an EMBL/GenBank/DDBJ whole genome shotgun (WGS) entry which is preliminary data.</text>
</comment>